<dbReference type="RefSeq" id="WP_003370063.1">
    <property type="nucleotide sequence ID" value="NZ_JACBBA010000006.1"/>
</dbReference>
<accession>A0A6B4JPJ7</accession>
<dbReference type="EMBL" id="SXFB01000005">
    <property type="protein sequence ID" value="NFV26337.1"/>
    <property type="molecule type" value="Genomic_DNA"/>
</dbReference>
<evidence type="ECO:0000313" key="3">
    <source>
        <dbReference type="Proteomes" id="UP000486903"/>
    </source>
</evidence>
<gene>
    <name evidence="2" type="ORF">FDG31_09150</name>
</gene>
<comment type="caution">
    <text evidence="2">The sequence shown here is derived from an EMBL/GenBank/DDBJ whole genome shotgun (WGS) entry which is preliminary data.</text>
</comment>
<sequence length="67" mass="7644">MENTKIGISISEKKLLTPLETMPILGVSRSTMYEVLLKDPSFPVLKIGRKYFINKQGLQSWIDKQCS</sequence>
<protein>
    <submittedName>
        <fullName evidence="2">Helix-turn-helix domain-containing protein</fullName>
    </submittedName>
</protein>
<name>A0A6B4JPJ7_CLOBO</name>
<dbReference type="Pfam" id="PF12728">
    <property type="entry name" value="HTH_17"/>
    <property type="match status" value="1"/>
</dbReference>
<evidence type="ECO:0000313" key="2">
    <source>
        <dbReference type="EMBL" id="NFV26337.1"/>
    </source>
</evidence>
<feature type="domain" description="Helix-turn-helix" evidence="1">
    <location>
        <begin position="15"/>
        <end position="65"/>
    </location>
</feature>
<proteinExistence type="predicted"/>
<dbReference type="AlphaFoldDB" id="A0A6B4JPJ7"/>
<dbReference type="InterPro" id="IPR041657">
    <property type="entry name" value="HTH_17"/>
</dbReference>
<organism evidence="2 3">
    <name type="scientific">Clostridium botulinum</name>
    <dbReference type="NCBI Taxonomy" id="1491"/>
    <lineage>
        <taxon>Bacteria</taxon>
        <taxon>Bacillati</taxon>
        <taxon>Bacillota</taxon>
        <taxon>Clostridia</taxon>
        <taxon>Eubacteriales</taxon>
        <taxon>Clostridiaceae</taxon>
        <taxon>Clostridium</taxon>
    </lineage>
</organism>
<dbReference type="Proteomes" id="UP000486903">
    <property type="component" value="Unassembled WGS sequence"/>
</dbReference>
<evidence type="ECO:0000259" key="1">
    <source>
        <dbReference type="Pfam" id="PF12728"/>
    </source>
</evidence>
<reference evidence="2 3" key="1">
    <citation type="submission" date="2019-04" db="EMBL/GenBank/DDBJ databases">
        <title>Genome sequencing of Clostridium botulinum Groups I-IV and Clostridium butyricum.</title>
        <authorList>
            <person name="Brunt J."/>
            <person name="Van Vliet A.H.M."/>
            <person name="Stringer S.C."/>
            <person name="Carter A.T."/>
            <person name="Peck M.W."/>
        </authorList>
    </citation>
    <scope>NUCLEOTIDE SEQUENCE [LARGE SCALE GENOMIC DNA]</scope>
    <source>
        <strain evidence="2 3">BL81</strain>
    </source>
</reference>